<dbReference type="GO" id="GO:0004553">
    <property type="term" value="F:hydrolase activity, hydrolyzing O-glycosyl compounds"/>
    <property type="evidence" value="ECO:0007669"/>
    <property type="project" value="UniProtKB-ARBA"/>
</dbReference>
<sequence>MSTVENASNADLAEHSRAIIRILQTPEGAYPASPEFSAYRGYCWFRDGAFIADAMSACGDIDSAEAFFGWCASTTMLHGDKIREAVAAARSDAPLSDSDMLPARFHFDGSRGESDWTDFQLDGYGTWLWALGEHVARHATDSQPYREAIELTVAYLASSWERPCYDWWEESLDELHISTLGCIGAGLDAASRMGVLDLAHAELAASTAAAIRDFVLTEGVIDGHLVKWVGSAAVDGSLTSLIAPLGFIAADHPVARATVDAVEADLAVAYGVHRFVVDTFYGGGQWPLLSCFAGLARAALGEPERAADYLAWAMSTATETLDLPEQVDHHLLAPDRKQEWVDRWGEVATPLLWSHAMVLRLAKELER</sequence>
<dbReference type="EMBL" id="JACBZO010000001">
    <property type="protein sequence ID" value="NYI41860.1"/>
    <property type="molecule type" value="Genomic_DNA"/>
</dbReference>
<dbReference type="SUPFAM" id="SSF48208">
    <property type="entry name" value="Six-hairpin glycosidases"/>
    <property type="match status" value="1"/>
</dbReference>
<dbReference type="RefSeq" id="WP_062075759.1">
    <property type="nucleotide sequence ID" value="NZ_BBRC01000013.1"/>
</dbReference>
<accession>A0A7Y9ZDB3</accession>
<feature type="domain" description="GH15-like" evidence="1">
    <location>
        <begin position="23"/>
        <end position="286"/>
    </location>
</feature>
<dbReference type="InterPro" id="IPR011613">
    <property type="entry name" value="GH15-like"/>
</dbReference>
<dbReference type="GO" id="GO:0005975">
    <property type="term" value="P:carbohydrate metabolic process"/>
    <property type="evidence" value="ECO:0007669"/>
    <property type="project" value="InterPro"/>
</dbReference>
<evidence type="ECO:0000313" key="3">
    <source>
        <dbReference type="Proteomes" id="UP000547973"/>
    </source>
</evidence>
<comment type="caution">
    <text evidence="2">The sequence shown here is derived from an EMBL/GenBank/DDBJ whole genome shotgun (WGS) entry which is preliminary data.</text>
</comment>
<dbReference type="PANTHER" id="PTHR31616">
    <property type="entry name" value="TREHALASE"/>
    <property type="match status" value="1"/>
</dbReference>
<dbReference type="OrthoDB" id="3902805at2"/>
<dbReference type="Pfam" id="PF00723">
    <property type="entry name" value="Glyco_hydro_15"/>
    <property type="match status" value="1"/>
</dbReference>
<dbReference type="Gene3D" id="1.50.10.10">
    <property type="match status" value="1"/>
</dbReference>
<gene>
    <name evidence="2" type="ORF">BKA03_001979</name>
</gene>
<keyword evidence="3" id="KW-1185">Reference proteome</keyword>
<dbReference type="InterPro" id="IPR012341">
    <property type="entry name" value="6hp_glycosidase-like_sf"/>
</dbReference>
<name>A0A7Y9ZDB3_9MICO</name>
<evidence type="ECO:0000313" key="2">
    <source>
        <dbReference type="EMBL" id="NYI41860.1"/>
    </source>
</evidence>
<protein>
    <submittedName>
        <fullName evidence="2">GH15 family glucan-1,4-alpha-glucosidase</fullName>
    </submittedName>
</protein>
<dbReference type="AlphaFoldDB" id="A0A7Y9ZDB3"/>
<proteinExistence type="predicted"/>
<evidence type="ECO:0000259" key="1">
    <source>
        <dbReference type="Pfam" id="PF00723"/>
    </source>
</evidence>
<dbReference type="InterPro" id="IPR008928">
    <property type="entry name" value="6-hairpin_glycosidase_sf"/>
</dbReference>
<organism evidence="2 3">
    <name type="scientific">Demequina lutea</name>
    <dbReference type="NCBI Taxonomy" id="431489"/>
    <lineage>
        <taxon>Bacteria</taxon>
        <taxon>Bacillati</taxon>
        <taxon>Actinomycetota</taxon>
        <taxon>Actinomycetes</taxon>
        <taxon>Micrococcales</taxon>
        <taxon>Demequinaceae</taxon>
        <taxon>Demequina</taxon>
    </lineage>
</organism>
<reference evidence="2 3" key="1">
    <citation type="submission" date="2020-07" db="EMBL/GenBank/DDBJ databases">
        <title>Sequencing the genomes of 1000 actinobacteria strains.</title>
        <authorList>
            <person name="Klenk H.-P."/>
        </authorList>
    </citation>
    <scope>NUCLEOTIDE SEQUENCE [LARGE SCALE GENOMIC DNA]</scope>
    <source>
        <strain evidence="2 3">DSM 19970</strain>
    </source>
</reference>
<dbReference type="PANTHER" id="PTHR31616:SF0">
    <property type="entry name" value="GLUCAN 1,4-ALPHA-GLUCOSIDASE"/>
    <property type="match status" value="1"/>
</dbReference>
<dbReference type="Proteomes" id="UP000547973">
    <property type="component" value="Unassembled WGS sequence"/>
</dbReference>